<dbReference type="EMBL" id="AM460441">
    <property type="protein sequence ID" value="CAN67962.1"/>
    <property type="molecule type" value="Genomic_DNA"/>
</dbReference>
<gene>
    <name evidence="1" type="ORF">VITISV_033802</name>
</gene>
<reference evidence="1" key="1">
    <citation type="journal article" date="2007" name="PLoS ONE">
        <title>The first genome sequence of an elite grapevine cultivar (Pinot noir Vitis vinifera L.): coping with a highly heterozygous genome.</title>
        <authorList>
            <person name="Velasco R."/>
            <person name="Zharkikh A."/>
            <person name="Troggio M."/>
            <person name="Cartwright D.A."/>
            <person name="Cestaro A."/>
            <person name="Pruss D."/>
            <person name="Pindo M."/>
            <person name="FitzGerald L.M."/>
            <person name="Vezzulli S."/>
            <person name="Reid J."/>
            <person name="Malacarne G."/>
            <person name="Iliev D."/>
            <person name="Coppola G."/>
            <person name="Wardell B."/>
            <person name="Micheletti D."/>
            <person name="Macalma T."/>
            <person name="Facci M."/>
            <person name="Mitchell J.T."/>
            <person name="Perazzolli M."/>
            <person name="Eldredge G."/>
            <person name="Gatto P."/>
            <person name="Oyzerski R."/>
            <person name="Moretto M."/>
            <person name="Gutin N."/>
            <person name="Stefanini M."/>
            <person name="Chen Y."/>
            <person name="Segala C."/>
            <person name="Davenport C."/>
            <person name="Dematte L."/>
            <person name="Mraz A."/>
            <person name="Battilana J."/>
            <person name="Stormo K."/>
            <person name="Costa F."/>
            <person name="Tao Q."/>
            <person name="Si-Ammour A."/>
            <person name="Harkins T."/>
            <person name="Lackey A."/>
            <person name="Perbost C."/>
            <person name="Taillon B."/>
            <person name="Stella A."/>
            <person name="Solovyev V."/>
            <person name="Fawcett J.A."/>
            <person name="Sterck L."/>
            <person name="Vandepoele K."/>
            <person name="Grando S.M."/>
            <person name="Toppo S."/>
            <person name="Moser C."/>
            <person name="Lanchbury J."/>
            <person name="Bogden R."/>
            <person name="Skolnick M."/>
            <person name="Sgaramella V."/>
            <person name="Bhatnagar S.K."/>
            <person name="Fontana P."/>
            <person name="Gutin A."/>
            <person name="Van de Peer Y."/>
            <person name="Salamini F."/>
            <person name="Viola R."/>
        </authorList>
    </citation>
    <scope>NUCLEOTIDE SEQUENCE</scope>
</reference>
<dbReference type="AlphaFoldDB" id="A5BIC3"/>
<accession>A5BIC3</accession>
<name>A5BIC3_VITVI</name>
<evidence type="ECO:0000313" key="1">
    <source>
        <dbReference type="EMBL" id="CAN67962.1"/>
    </source>
</evidence>
<protein>
    <submittedName>
        <fullName evidence="1">Uncharacterized protein</fullName>
    </submittedName>
</protein>
<organism evidence="1">
    <name type="scientific">Vitis vinifera</name>
    <name type="common">Grape</name>
    <dbReference type="NCBI Taxonomy" id="29760"/>
    <lineage>
        <taxon>Eukaryota</taxon>
        <taxon>Viridiplantae</taxon>
        <taxon>Streptophyta</taxon>
        <taxon>Embryophyta</taxon>
        <taxon>Tracheophyta</taxon>
        <taxon>Spermatophyta</taxon>
        <taxon>Magnoliopsida</taxon>
        <taxon>eudicotyledons</taxon>
        <taxon>Gunneridae</taxon>
        <taxon>Pentapetalae</taxon>
        <taxon>rosids</taxon>
        <taxon>Vitales</taxon>
        <taxon>Vitaceae</taxon>
        <taxon>Viteae</taxon>
        <taxon>Vitis</taxon>
    </lineage>
</organism>
<sequence length="302" mass="34631">MVDNGGCFWSVCVTNQDFGLTVRRTRRTQRMDDIKETDDLFRPLKEPRNSYDMVHSGNVSFGVDAVRVTKSISSPLKDPLIEVHLTYKSQAFPFENHVVANNRASDGPPCDVRHSSFHPGKNSFRPTFNLLRMSHIQNSVRPTFHLLRMSHIRNPVRPTFHLLPMSHIWNSVQPTFYLTWMSHIRNSSPPTFHPGISHPKFFSTDIPPGCLTSEILLRRHSTRISHIRNSVRPTFHLLRIFRSWSLLPGERGGRFNFPGQTCPDPLVTFTRAAWLVRHSRFTGSISAHNQKANSDNTDDQVS</sequence>
<proteinExistence type="predicted"/>